<name>A0A0S7C245_9BACT</name>
<feature type="domain" description="Secretion system C-terminal sorting" evidence="2">
    <location>
        <begin position="631"/>
        <end position="703"/>
    </location>
</feature>
<dbReference type="EMBL" id="DF968183">
    <property type="protein sequence ID" value="GAP44690.1"/>
    <property type="molecule type" value="Genomic_DNA"/>
</dbReference>
<evidence type="ECO:0000256" key="1">
    <source>
        <dbReference type="SAM" id="SignalP"/>
    </source>
</evidence>
<proteinExistence type="predicted"/>
<evidence type="ECO:0000313" key="3">
    <source>
        <dbReference type="EMBL" id="GAP44690.1"/>
    </source>
</evidence>
<gene>
    <name evidence="3" type="ORF">TBC1_12501</name>
</gene>
<dbReference type="RefSeq" id="WP_062044396.1">
    <property type="nucleotide sequence ID" value="NZ_DF968183.1"/>
</dbReference>
<dbReference type="OrthoDB" id="1013052at2"/>
<feature type="signal peptide" evidence="1">
    <location>
        <begin position="1"/>
        <end position="19"/>
    </location>
</feature>
<reference evidence="3" key="1">
    <citation type="journal article" date="2015" name="Genome Announc.">
        <title>Draft Genome Sequence of Bacteroidales Strain TBC1, a Novel Isolate from a Methanogenic Wastewater Treatment System.</title>
        <authorList>
            <person name="Tourlousse D.M."/>
            <person name="Matsuura N."/>
            <person name="Sun L."/>
            <person name="Toyonaga M."/>
            <person name="Kuroda K."/>
            <person name="Ohashi A."/>
            <person name="Cruz R."/>
            <person name="Yamaguchi T."/>
            <person name="Sekiguchi Y."/>
        </authorList>
    </citation>
    <scope>NUCLEOTIDE SEQUENCE [LARGE SCALE GENOMIC DNA]</scope>
    <source>
        <strain evidence="3">TBC1</strain>
    </source>
</reference>
<dbReference type="Pfam" id="PF18962">
    <property type="entry name" value="Por_Secre_tail"/>
    <property type="match status" value="1"/>
</dbReference>
<accession>A0A0S7C245</accession>
<dbReference type="STRING" id="1678841.TBC1_12501"/>
<keyword evidence="4" id="KW-1185">Reference proteome</keyword>
<dbReference type="InterPro" id="IPR036249">
    <property type="entry name" value="Thioredoxin-like_sf"/>
</dbReference>
<dbReference type="SUPFAM" id="SSF52833">
    <property type="entry name" value="Thioredoxin-like"/>
    <property type="match status" value="1"/>
</dbReference>
<feature type="chain" id="PRO_5006633445" evidence="1">
    <location>
        <begin position="20"/>
        <end position="705"/>
    </location>
</feature>
<dbReference type="AlphaFoldDB" id="A0A0S7C245"/>
<dbReference type="InterPro" id="IPR026444">
    <property type="entry name" value="Secre_tail"/>
</dbReference>
<dbReference type="Proteomes" id="UP000053091">
    <property type="component" value="Unassembled WGS sequence"/>
</dbReference>
<evidence type="ECO:0000313" key="4">
    <source>
        <dbReference type="Proteomes" id="UP000053091"/>
    </source>
</evidence>
<sequence>MKKSLLLLAGVFLSSFLSAQVLFEEHFSGTTFPPAGWMVFGNMQNWTSSQTNNASGTAPEMRVKGTPSFTGTQRIIGPQINTTGYTSVIIRLKHMFDHADGNSSPITLGVDTRSNNGAWNSVWSTNATTDIAAQTLTIAVSNANVGAASFQFSIYVNGSSANMKDWYIDDVEVLVPLERDAAMSMIDVPALFVGNKAVKGAFANLGQEAVTSAEVSWQANDGEIFTTAFSGLNVVTGGLYNFECADSLILPTGVYDLKVWVANVNGLGNDLNTANDTMVKSVSIPTALIPYRPLFEEFTSSTCGPCASFNNGVLNPFIQQNGDNLTLIKYQMNWPGSGDPYYTAEGGVRRTYYGVNAVPDLYVDGKKTGTNSAAVNAAFSATYGTYTYVDIVSTHEIQGNNVIIDANIVPFANYPNVKVHMAIIEEVTTQNVATNGETEFHHVMMKMVPDANGTTANLVSGETLNLKHTVDMSTTNVEEMDDLMLAIFIQDNSNKGIFHSGYSLEIGATTTINIDDNAVNVPVNQTFIIDYSQAVRMIGGQAITNSNVAQLINFREGAATGAPVGFTATINAAKTQIVVVPNPSLKYDQRYYFRVDAVENMTGVATLPVTRNFTTLLNVGVPVNEVVKHSIYPNPANSTLYISDVTGIERAEVISVVGNVVMSVNNFGTSRGEAGIDISNLPSGLYFIRLLGSNKDITARFIVSR</sequence>
<dbReference type="NCBIfam" id="TIGR04183">
    <property type="entry name" value="Por_Secre_tail"/>
    <property type="match status" value="1"/>
</dbReference>
<protein>
    <submittedName>
        <fullName evidence="3">Protein containing Por secretion system C-terminal sorting domain</fullName>
    </submittedName>
</protein>
<keyword evidence="1" id="KW-0732">Signal</keyword>
<organism evidence="3">
    <name type="scientific">Lentimicrobium saccharophilum</name>
    <dbReference type="NCBI Taxonomy" id="1678841"/>
    <lineage>
        <taxon>Bacteria</taxon>
        <taxon>Pseudomonadati</taxon>
        <taxon>Bacteroidota</taxon>
        <taxon>Bacteroidia</taxon>
        <taxon>Bacteroidales</taxon>
        <taxon>Lentimicrobiaceae</taxon>
        <taxon>Lentimicrobium</taxon>
    </lineage>
</organism>
<evidence type="ECO:0000259" key="2">
    <source>
        <dbReference type="Pfam" id="PF18962"/>
    </source>
</evidence>